<dbReference type="AlphaFoldDB" id="A0A1C3RG99"/>
<proteinExistence type="predicted"/>
<name>A0A1C3RG99_9PROT</name>
<dbReference type="EMBL" id="FLYE01000012">
    <property type="protein sequence ID" value="SCA56234.1"/>
    <property type="molecule type" value="Genomic_DNA"/>
</dbReference>
<keyword evidence="2" id="KW-1185">Reference proteome</keyword>
<sequence length="65" mass="7632">MRVLIKHHYLLLVFPFHCKLNNANISYDIKTARSIKYCACYSWNCYISGACYYVSPSSEGSFKRR</sequence>
<protein>
    <submittedName>
        <fullName evidence="1">Uncharacterized protein</fullName>
    </submittedName>
</protein>
<dbReference type="Proteomes" id="UP000231658">
    <property type="component" value="Unassembled WGS sequence"/>
</dbReference>
<evidence type="ECO:0000313" key="1">
    <source>
        <dbReference type="EMBL" id="SCA56234.1"/>
    </source>
</evidence>
<organism evidence="1 2">
    <name type="scientific">Candidatus Terasakiella magnetica</name>
    <dbReference type="NCBI Taxonomy" id="1867952"/>
    <lineage>
        <taxon>Bacteria</taxon>
        <taxon>Pseudomonadati</taxon>
        <taxon>Pseudomonadota</taxon>
        <taxon>Alphaproteobacteria</taxon>
        <taxon>Rhodospirillales</taxon>
        <taxon>Terasakiellaceae</taxon>
        <taxon>Terasakiella</taxon>
    </lineage>
</organism>
<accession>A0A1C3RG99</accession>
<reference evidence="1 2" key="1">
    <citation type="submission" date="2016-07" db="EMBL/GenBank/DDBJ databases">
        <authorList>
            <person name="Lefevre C.T."/>
        </authorList>
    </citation>
    <scope>NUCLEOTIDE SEQUENCE [LARGE SCALE GENOMIC DNA]</scope>
    <source>
        <strain evidence="1">PR1</strain>
    </source>
</reference>
<evidence type="ECO:0000313" key="2">
    <source>
        <dbReference type="Proteomes" id="UP000231658"/>
    </source>
</evidence>
<gene>
    <name evidence="1" type="ORF">MTBPR1_20082</name>
</gene>